<sequence length="301" mass="33837">MNSPLVARTGQTKRGHPVSINLAPDPDLQRHIARLFITIVEQPDDAILEDFIVSETGFIRILLTGEWATLEDGAWRDYEGSVLFGAQSRPFRCRVKGAFAMCGFAILPGAWRSLTGIDHRDLADRVKRLVGPIGDRLDQAGDDPWSHDATFAALNSAVRDWVKVTGGEIDSVAERFDQRIHLDPTRSVADLAREIAVTPRTLDRRIQTSFGLSPKMVLRRARFLDMAATVRGIAVPDEEMLASLRFYDQSHQVREFRHFTGMTPGAFARASTPLFNLALESRQRRKYELADRTGERIPWLA</sequence>
<dbReference type="AlphaFoldDB" id="A0A7W9AN43"/>
<evidence type="ECO:0000313" key="5">
    <source>
        <dbReference type="EMBL" id="MBB5697520.1"/>
    </source>
</evidence>
<keyword evidence="2 5" id="KW-0238">DNA-binding</keyword>
<evidence type="ECO:0000256" key="3">
    <source>
        <dbReference type="ARBA" id="ARBA00023163"/>
    </source>
</evidence>
<dbReference type="GO" id="GO:0003700">
    <property type="term" value="F:DNA-binding transcription factor activity"/>
    <property type="evidence" value="ECO:0007669"/>
    <property type="project" value="InterPro"/>
</dbReference>
<evidence type="ECO:0000256" key="1">
    <source>
        <dbReference type="ARBA" id="ARBA00023015"/>
    </source>
</evidence>
<feature type="domain" description="HTH araC/xylS-type" evidence="4">
    <location>
        <begin position="170"/>
        <end position="270"/>
    </location>
</feature>
<protein>
    <submittedName>
        <fullName evidence="5">AraC-like DNA-binding protein</fullName>
    </submittedName>
</protein>
<dbReference type="Proteomes" id="UP000557739">
    <property type="component" value="Unassembled WGS sequence"/>
</dbReference>
<dbReference type="SMART" id="SM00342">
    <property type="entry name" value="HTH_ARAC"/>
    <property type="match status" value="1"/>
</dbReference>
<gene>
    <name evidence="5" type="ORF">FHR19_000845</name>
</gene>
<keyword evidence="6" id="KW-1185">Reference proteome</keyword>
<dbReference type="Gene3D" id="1.10.10.60">
    <property type="entry name" value="Homeodomain-like"/>
    <property type="match status" value="1"/>
</dbReference>
<dbReference type="InterPro" id="IPR018060">
    <property type="entry name" value="HTH_AraC"/>
</dbReference>
<evidence type="ECO:0000313" key="6">
    <source>
        <dbReference type="Proteomes" id="UP000557739"/>
    </source>
</evidence>
<dbReference type="RefSeq" id="WP_184024747.1">
    <property type="nucleotide sequence ID" value="NZ_JACIJJ010000001.1"/>
</dbReference>
<reference evidence="5 6" key="1">
    <citation type="submission" date="2020-08" db="EMBL/GenBank/DDBJ databases">
        <title>Genomic Encyclopedia of Type Strains, Phase IV (KMG-IV): sequencing the most valuable type-strain genomes for metagenomic binning, comparative biology and taxonomic classification.</title>
        <authorList>
            <person name="Goeker M."/>
        </authorList>
    </citation>
    <scope>NUCLEOTIDE SEQUENCE [LARGE SCALE GENOMIC DNA]</scope>
    <source>
        <strain evidence="5 6">DSM 27244</strain>
    </source>
</reference>
<keyword evidence="1" id="KW-0805">Transcription regulation</keyword>
<accession>A0A7W9AN43</accession>
<evidence type="ECO:0000256" key="2">
    <source>
        <dbReference type="ARBA" id="ARBA00023125"/>
    </source>
</evidence>
<dbReference type="EMBL" id="JACIJJ010000001">
    <property type="protein sequence ID" value="MBB5697520.1"/>
    <property type="molecule type" value="Genomic_DNA"/>
</dbReference>
<comment type="caution">
    <text evidence="5">The sequence shown here is derived from an EMBL/GenBank/DDBJ whole genome shotgun (WGS) entry which is preliminary data.</text>
</comment>
<evidence type="ECO:0000259" key="4">
    <source>
        <dbReference type="PROSITE" id="PS01124"/>
    </source>
</evidence>
<organism evidence="5 6">
    <name type="scientific">Sphingomonas yantingensis</name>
    <dbReference type="NCBI Taxonomy" id="1241761"/>
    <lineage>
        <taxon>Bacteria</taxon>
        <taxon>Pseudomonadati</taxon>
        <taxon>Pseudomonadota</taxon>
        <taxon>Alphaproteobacteria</taxon>
        <taxon>Sphingomonadales</taxon>
        <taxon>Sphingomonadaceae</taxon>
        <taxon>Sphingomonas</taxon>
    </lineage>
</organism>
<dbReference type="PANTHER" id="PTHR46796">
    <property type="entry name" value="HTH-TYPE TRANSCRIPTIONAL ACTIVATOR RHAS-RELATED"/>
    <property type="match status" value="1"/>
</dbReference>
<keyword evidence="3" id="KW-0804">Transcription</keyword>
<dbReference type="InterPro" id="IPR050204">
    <property type="entry name" value="AraC_XylS_family_regulators"/>
</dbReference>
<name>A0A7W9AN43_9SPHN</name>
<dbReference type="GO" id="GO:0043565">
    <property type="term" value="F:sequence-specific DNA binding"/>
    <property type="evidence" value="ECO:0007669"/>
    <property type="project" value="InterPro"/>
</dbReference>
<dbReference type="Pfam" id="PF12833">
    <property type="entry name" value="HTH_18"/>
    <property type="match status" value="1"/>
</dbReference>
<dbReference type="PROSITE" id="PS01124">
    <property type="entry name" value="HTH_ARAC_FAMILY_2"/>
    <property type="match status" value="1"/>
</dbReference>
<proteinExistence type="predicted"/>